<name>A0A8J5V5P0_9ASCO</name>
<evidence type="ECO:0000313" key="1">
    <source>
        <dbReference type="EMBL" id="KAG7666154.1"/>
    </source>
</evidence>
<reference evidence="1 2" key="1">
    <citation type="journal article" date="2021" name="DNA Res.">
        <title>Genome analysis of Candida subhashii reveals its hybrid nature and dual mitochondrial genome conformations.</title>
        <authorList>
            <person name="Mixao V."/>
            <person name="Hegedusova E."/>
            <person name="Saus E."/>
            <person name="Pryszcz L.P."/>
            <person name="Cillingova A."/>
            <person name="Nosek J."/>
            <person name="Gabaldon T."/>
        </authorList>
    </citation>
    <scope>NUCLEOTIDE SEQUENCE [LARGE SCALE GENOMIC DNA]</scope>
    <source>
        <strain evidence="1 2">CBS 10753</strain>
    </source>
</reference>
<dbReference type="OrthoDB" id="4103951at2759"/>
<accession>A0A8J5V5P0</accession>
<dbReference type="Proteomes" id="UP000694255">
    <property type="component" value="Unassembled WGS sequence"/>
</dbReference>
<dbReference type="EMBL" id="JAGSYN010000040">
    <property type="protein sequence ID" value="KAG7666154.1"/>
    <property type="molecule type" value="Genomic_DNA"/>
</dbReference>
<organism evidence="1 2">
    <name type="scientific">[Candida] subhashii</name>
    <dbReference type="NCBI Taxonomy" id="561895"/>
    <lineage>
        <taxon>Eukaryota</taxon>
        <taxon>Fungi</taxon>
        <taxon>Dikarya</taxon>
        <taxon>Ascomycota</taxon>
        <taxon>Saccharomycotina</taxon>
        <taxon>Pichiomycetes</taxon>
        <taxon>Debaryomycetaceae</taxon>
        <taxon>Spathaspora</taxon>
    </lineage>
</organism>
<dbReference type="AlphaFoldDB" id="A0A8J5V5P0"/>
<dbReference type="GeneID" id="73467113"/>
<protein>
    <submittedName>
        <fullName evidence="1">Uncharacterized protein</fullName>
    </submittedName>
</protein>
<keyword evidence="2" id="KW-1185">Reference proteome</keyword>
<dbReference type="RefSeq" id="XP_049266386.1">
    <property type="nucleotide sequence ID" value="XM_049406969.1"/>
</dbReference>
<gene>
    <name evidence="1" type="ORF">J8A68_000312</name>
</gene>
<proteinExistence type="predicted"/>
<comment type="caution">
    <text evidence="1">The sequence shown here is derived from an EMBL/GenBank/DDBJ whole genome shotgun (WGS) entry which is preliminary data.</text>
</comment>
<evidence type="ECO:0000313" key="2">
    <source>
        <dbReference type="Proteomes" id="UP000694255"/>
    </source>
</evidence>
<sequence length="431" mass="48848">MTLVLVYHLLNRFPKRVDNSSANASSVENSTVNPKNTTRKNITGTFQLDDSFPIRLCRLYILTLAREDDMFGFESTSAKLLIFSSCLKAADHLFYNCQLDILNQNLPFRRFPLNCISVPEGINIILRGLGHIETRDAKIKVKWPWTTFRTALVNANLYGRMAMDTNHTGQFGDYETNLVWNDEEGHQKLDYYIENYCRDKIAKTLTHDDEGYSLMDRSAAHEWVKEQLQEMPDLLDLYTGRIPFDDSNAESSFQALGLKRMTISDQALVNGLFSPLLAIETIYSHFYERMFSMASVAPLGNGSLGQVFRAGKDINHAYTAKILSTYMTDDEIAFGFSLVPSISFELYEDESEDELHSGVESSISFLDKFYIPRRADNYVFPISPIPASDAGDDGHERGSVQSPSNWSGDDIEFASSLTADELLVLFVLRHF</sequence>